<dbReference type="AlphaFoldDB" id="A0A212FCQ9"/>
<reference evidence="2 3" key="1">
    <citation type="journal article" date="2011" name="Cell">
        <title>The monarch butterfly genome yields insights into long-distance migration.</title>
        <authorList>
            <person name="Zhan S."/>
            <person name="Merlin C."/>
            <person name="Boore J.L."/>
            <person name="Reppert S.M."/>
        </authorList>
    </citation>
    <scope>NUCLEOTIDE SEQUENCE [LARGE SCALE GENOMIC DNA]</scope>
    <source>
        <strain evidence="2">F-2</strain>
    </source>
</reference>
<protein>
    <submittedName>
        <fullName evidence="2">Uncharacterized protein</fullName>
    </submittedName>
</protein>
<sequence>MIGERKTGAMITGYDRHNVPDASYATYEWTLPRSSQSSRRRRFLAREMSENSTHRRTGGEDHRRYKLTRRCNFLDDLRIGSGQSRSEDTDIAAKKEAHPSPTRYQHIPTGLAPRPGLTPSTPRGAPFT</sequence>
<organism evidence="2 3">
    <name type="scientific">Danaus plexippus plexippus</name>
    <dbReference type="NCBI Taxonomy" id="278856"/>
    <lineage>
        <taxon>Eukaryota</taxon>
        <taxon>Metazoa</taxon>
        <taxon>Ecdysozoa</taxon>
        <taxon>Arthropoda</taxon>
        <taxon>Hexapoda</taxon>
        <taxon>Insecta</taxon>
        <taxon>Pterygota</taxon>
        <taxon>Neoptera</taxon>
        <taxon>Endopterygota</taxon>
        <taxon>Lepidoptera</taxon>
        <taxon>Glossata</taxon>
        <taxon>Ditrysia</taxon>
        <taxon>Papilionoidea</taxon>
        <taxon>Nymphalidae</taxon>
        <taxon>Danainae</taxon>
        <taxon>Danaini</taxon>
        <taxon>Danaina</taxon>
        <taxon>Danaus</taxon>
        <taxon>Danaus</taxon>
    </lineage>
</organism>
<dbReference type="Proteomes" id="UP000007151">
    <property type="component" value="Unassembled WGS sequence"/>
</dbReference>
<evidence type="ECO:0000256" key="1">
    <source>
        <dbReference type="SAM" id="MobiDB-lite"/>
    </source>
</evidence>
<evidence type="ECO:0000313" key="3">
    <source>
        <dbReference type="Proteomes" id="UP000007151"/>
    </source>
</evidence>
<name>A0A212FCQ9_DANPL</name>
<gene>
    <name evidence="2" type="ORF">KGM_209049</name>
</gene>
<feature type="region of interest" description="Disordered" evidence="1">
    <location>
        <begin position="78"/>
        <end position="128"/>
    </location>
</feature>
<evidence type="ECO:0000313" key="2">
    <source>
        <dbReference type="EMBL" id="OWR51524.1"/>
    </source>
</evidence>
<dbReference type="KEGG" id="dpl:KGM_209049"/>
<comment type="caution">
    <text evidence="2">The sequence shown here is derived from an EMBL/GenBank/DDBJ whole genome shotgun (WGS) entry which is preliminary data.</text>
</comment>
<keyword evidence="3" id="KW-1185">Reference proteome</keyword>
<feature type="compositionally biased region" description="Basic and acidic residues" evidence="1">
    <location>
        <begin position="85"/>
        <end position="98"/>
    </location>
</feature>
<accession>A0A212FCQ9</accession>
<proteinExistence type="predicted"/>
<dbReference type="InParanoid" id="A0A212FCQ9"/>
<dbReference type="EMBL" id="AGBW02009154">
    <property type="protein sequence ID" value="OWR51524.1"/>
    <property type="molecule type" value="Genomic_DNA"/>
</dbReference>